<name>R7W0D4_AEGTA</name>
<accession>R7W0D4</accession>
<dbReference type="PANTHER" id="PTHR10826">
    <property type="entry name" value="COMPLEMENT COMPONENT 1"/>
    <property type="match status" value="1"/>
</dbReference>
<dbReference type="Pfam" id="PF02330">
    <property type="entry name" value="MAM33"/>
    <property type="match status" value="1"/>
</dbReference>
<reference evidence="1" key="1">
    <citation type="submission" date="2015-06" db="UniProtKB">
        <authorList>
            <consortium name="EnsemblPlants"/>
        </authorList>
    </citation>
    <scope>IDENTIFICATION</scope>
</reference>
<dbReference type="EnsemblPlants" id="EMT02879">
    <property type="protein sequence ID" value="EMT02879"/>
    <property type="gene ID" value="F775_17591"/>
</dbReference>
<sequence length="354" mass="40179">MARALLRRRGALSSLLSAAAPTAPRLVPSLSSAAALAQLRSPLDERLLRLLRSEISYVADRRPPHQPPTSFRSFAVEDRPGEQWVRLRAARRGPGAGEEAIKIDATLFDGVAELPPDASLFNRVEALEQGPRLHLSLIVEVARADRVLGFICSAWPDNLTVRHVLTLRGAGAATDDRGARDFTRRKLEPAEREAVKKFLQEREVDAELAEFLHDYVANKEKMEMLRWLKTVESFVENELAERLHRLEGKGVSAENKQQRKRNYKKIVEMKIEECSIVSNTFSKSSAEYNNLMSRSFALILRIQDCSLPRKSLGQNFEHMVQQRNRAKIIDLLRRKSLSVRQSKEIFPSQKSEHN</sequence>
<dbReference type="Gene3D" id="3.10.280.10">
    <property type="entry name" value="Mitochondrial glycoprotein"/>
    <property type="match status" value="1"/>
</dbReference>
<dbReference type="PANTHER" id="PTHR10826:SF38">
    <property type="entry name" value="OS09G0557400 PROTEIN"/>
    <property type="match status" value="1"/>
</dbReference>
<organism evidence="1">
    <name type="scientific">Aegilops tauschii</name>
    <name type="common">Tausch's goatgrass</name>
    <name type="synonym">Aegilops squarrosa</name>
    <dbReference type="NCBI Taxonomy" id="37682"/>
    <lineage>
        <taxon>Eukaryota</taxon>
        <taxon>Viridiplantae</taxon>
        <taxon>Streptophyta</taxon>
        <taxon>Embryophyta</taxon>
        <taxon>Tracheophyta</taxon>
        <taxon>Spermatophyta</taxon>
        <taxon>Magnoliopsida</taxon>
        <taxon>Liliopsida</taxon>
        <taxon>Poales</taxon>
        <taxon>Poaceae</taxon>
        <taxon>BOP clade</taxon>
        <taxon>Pooideae</taxon>
        <taxon>Triticodae</taxon>
        <taxon>Triticeae</taxon>
        <taxon>Triticinae</taxon>
        <taxon>Aegilops</taxon>
    </lineage>
</organism>
<dbReference type="InterPro" id="IPR003428">
    <property type="entry name" value="MAM33"/>
</dbReference>
<dbReference type="AlphaFoldDB" id="R7W0D4"/>
<dbReference type="GO" id="GO:0005759">
    <property type="term" value="C:mitochondrial matrix"/>
    <property type="evidence" value="ECO:0007669"/>
    <property type="project" value="InterPro"/>
</dbReference>
<dbReference type="InterPro" id="IPR036561">
    <property type="entry name" value="MAM33_sf"/>
</dbReference>
<dbReference type="SUPFAM" id="SSF54529">
    <property type="entry name" value="Mitochondrial glycoprotein MAM33-like"/>
    <property type="match status" value="1"/>
</dbReference>
<proteinExistence type="predicted"/>
<protein>
    <submittedName>
        <fullName evidence="1">Uncharacterized protein</fullName>
    </submittedName>
</protein>
<evidence type="ECO:0000313" key="1">
    <source>
        <dbReference type="EnsemblPlants" id="EMT02879"/>
    </source>
</evidence>